<dbReference type="STRING" id="1838286.Verru16b_03106"/>
<evidence type="ECO:0000256" key="1">
    <source>
        <dbReference type="SAM" id="SignalP"/>
    </source>
</evidence>
<accession>A0A1D8AYN3</accession>
<evidence type="ECO:0000313" key="2">
    <source>
        <dbReference type="EMBL" id="AOS46012.1"/>
    </source>
</evidence>
<keyword evidence="3" id="KW-1185">Reference proteome</keyword>
<name>A0A1D8AYN3_9BACT</name>
<dbReference type="OrthoDB" id="194679at2"/>
<evidence type="ECO:0000313" key="3">
    <source>
        <dbReference type="Proteomes" id="UP000095228"/>
    </source>
</evidence>
<proteinExistence type="predicted"/>
<dbReference type="Proteomes" id="UP000095228">
    <property type="component" value="Chromosome"/>
</dbReference>
<keyword evidence="1" id="KW-0732">Signal</keyword>
<evidence type="ECO:0008006" key="4">
    <source>
        <dbReference type="Google" id="ProtNLM"/>
    </source>
</evidence>
<dbReference type="Pfam" id="PF14060">
    <property type="entry name" value="DUF4252"/>
    <property type="match status" value="1"/>
</dbReference>
<gene>
    <name evidence="2" type="ORF">Verru16b_03106</name>
</gene>
<dbReference type="EMBL" id="CP016094">
    <property type="protein sequence ID" value="AOS46012.1"/>
    <property type="molecule type" value="Genomic_DNA"/>
</dbReference>
<feature type="chain" id="PRO_5009105464" description="DUF4252 domain-containing protein" evidence="1">
    <location>
        <begin position="24"/>
        <end position="194"/>
    </location>
</feature>
<dbReference type="AlphaFoldDB" id="A0A1D8AYN3"/>
<dbReference type="RefSeq" id="WP_069963106.1">
    <property type="nucleotide sequence ID" value="NZ_CP016094.1"/>
</dbReference>
<feature type="signal peptide" evidence="1">
    <location>
        <begin position="1"/>
        <end position="23"/>
    </location>
</feature>
<reference evidence="2 3" key="1">
    <citation type="submission" date="2016-06" db="EMBL/GenBank/DDBJ databases">
        <title>Three novel species with peptidoglycan cell walls form the new genus Lacunisphaera gen. nov. in the family Opitutaceae of the verrucomicrobial subdivision 4.</title>
        <authorList>
            <person name="Rast P."/>
            <person name="Gloeckner I."/>
            <person name="Jogler M."/>
            <person name="Boedeker C."/>
            <person name="Jeske O."/>
            <person name="Wiegand S."/>
            <person name="Reinhardt R."/>
            <person name="Schumann P."/>
            <person name="Rohde M."/>
            <person name="Spring S."/>
            <person name="Gloeckner F.O."/>
            <person name="Jogler C."/>
        </authorList>
    </citation>
    <scope>NUCLEOTIDE SEQUENCE [LARGE SCALE GENOMIC DNA]</scope>
    <source>
        <strain evidence="2 3">IG16b</strain>
    </source>
</reference>
<protein>
    <recommendedName>
        <fullName evidence="4">DUF4252 domain-containing protein</fullName>
    </recommendedName>
</protein>
<dbReference type="InterPro" id="IPR025348">
    <property type="entry name" value="DUF4252"/>
</dbReference>
<organism evidence="2 3">
    <name type="scientific">Lacunisphaera limnophila</name>
    <dbReference type="NCBI Taxonomy" id="1838286"/>
    <lineage>
        <taxon>Bacteria</taxon>
        <taxon>Pseudomonadati</taxon>
        <taxon>Verrucomicrobiota</taxon>
        <taxon>Opitutia</taxon>
        <taxon>Opitutales</taxon>
        <taxon>Opitutaceae</taxon>
        <taxon>Lacunisphaera</taxon>
    </lineage>
</organism>
<dbReference type="KEGG" id="obg:Verru16b_03106"/>
<sequence length="194" mass="20801">MKSLHTLIVAAGLAAALSVSSFAAESEAGYIDIGQLMPSAKGEFVEVNISSGMLKFAAKIAAKQEPEAAALLSSLKRVRVNVVAMDDSNREGTVAQIEGIRRKLESQGWTKMVTVREGEEGDNVDVHVMQRSEDVIDGVVVTVLDRKGEAVFVNIVGHINADQIATLAENLDIQPLKNVRLKMNKGEDKSGDEA</sequence>